<dbReference type="Gene3D" id="2.40.50.100">
    <property type="match status" value="1"/>
</dbReference>
<evidence type="ECO:0000256" key="5">
    <source>
        <dbReference type="ARBA" id="ARBA00022832"/>
    </source>
</evidence>
<dbReference type="SUPFAM" id="SSF51246">
    <property type="entry name" value="Rudiment single hybrid motif"/>
    <property type="match status" value="1"/>
</dbReference>
<evidence type="ECO:0000313" key="18">
    <source>
        <dbReference type="Proteomes" id="UP000198677"/>
    </source>
</evidence>
<keyword evidence="5" id="KW-0276">Fatty acid metabolism</keyword>
<dbReference type="InterPro" id="IPR001882">
    <property type="entry name" value="Biotin_BS"/>
</dbReference>
<organism evidence="17 18">
    <name type="scientific">Rhodococcus maanshanensis</name>
    <dbReference type="NCBI Taxonomy" id="183556"/>
    <lineage>
        <taxon>Bacteria</taxon>
        <taxon>Bacillati</taxon>
        <taxon>Actinomycetota</taxon>
        <taxon>Actinomycetes</taxon>
        <taxon>Mycobacteriales</taxon>
        <taxon>Nocardiaceae</taxon>
        <taxon>Rhodococcus</taxon>
    </lineage>
</organism>
<dbReference type="InterPro" id="IPR011763">
    <property type="entry name" value="COA_CT_C"/>
</dbReference>
<evidence type="ECO:0000256" key="1">
    <source>
        <dbReference type="ARBA" id="ARBA00001953"/>
    </source>
</evidence>
<evidence type="ECO:0000259" key="14">
    <source>
        <dbReference type="PROSITE" id="PS50975"/>
    </source>
</evidence>
<evidence type="ECO:0000256" key="9">
    <source>
        <dbReference type="ARBA" id="ARBA00023267"/>
    </source>
</evidence>
<proteinExistence type="predicted"/>
<dbReference type="Pfam" id="PF02785">
    <property type="entry name" value="Biotin_carb_C"/>
    <property type="match status" value="1"/>
</dbReference>
<dbReference type="InterPro" id="IPR013537">
    <property type="entry name" value="AcCoA_COase_cen"/>
</dbReference>
<dbReference type="Pfam" id="PF08326">
    <property type="entry name" value="ACC_central"/>
    <property type="match status" value="1"/>
</dbReference>
<dbReference type="InterPro" id="IPR034733">
    <property type="entry name" value="AcCoA_carboxyl_beta"/>
</dbReference>
<dbReference type="SUPFAM" id="SSF52096">
    <property type="entry name" value="ClpP/crotonase"/>
    <property type="match status" value="2"/>
</dbReference>
<keyword evidence="12" id="KW-0175">Coiled coil</keyword>
<evidence type="ECO:0000256" key="10">
    <source>
        <dbReference type="ARBA" id="ARBA00048501"/>
    </source>
</evidence>
<dbReference type="SUPFAM" id="SSF51230">
    <property type="entry name" value="Single hybrid motif"/>
    <property type="match status" value="1"/>
</dbReference>
<dbReference type="InterPro" id="IPR011764">
    <property type="entry name" value="Biotin_carboxylation_dom"/>
</dbReference>
<dbReference type="Proteomes" id="UP000198677">
    <property type="component" value="Unassembled WGS sequence"/>
</dbReference>
<evidence type="ECO:0000256" key="6">
    <source>
        <dbReference type="ARBA" id="ARBA00022840"/>
    </source>
</evidence>
<keyword evidence="3" id="KW-0436">Ligase</keyword>
<evidence type="ECO:0000259" key="13">
    <source>
        <dbReference type="PROSITE" id="PS50968"/>
    </source>
</evidence>
<keyword evidence="8" id="KW-0275">Fatty acid biosynthesis</keyword>
<evidence type="ECO:0000259" key="16">
    <source>
        <dbReference type="PROSITE" id="PS50989"/>
    </source>
</evidence>
<dbReference type="FunFam" id="3.30.1490.20:FF:000003">
    <property type="entry name" value="acetyl-CoA carboxylase isoform X1"/>
    <property type="match status" value="1"/>
</dbReference>
<dbReference type="Pfam" id="PF02786">
    <property type="entry name" value="CPSase_L_D2"/>
    <property type="match status" value="1"/>
</dbReference>
<keyword evidence="6 11" id="KW-0067">ATP-binding</keyword>
<dbReference type="InterPro" id="IPR011761">
    <property type="entry name" value="ATP-grasp"/>
</dbReference>
<feature type="domain" description="Lipoyl-binding" evidence="13">
    <location>
        <begin position="611"/>
        <end position="694"/>
    </location>
</feature>
<feature type="domain" description="CoA carboxyltransferase C-terminal" evidence="16">
    <location>
        <begin position="1581"/>
        <end position="1866"/>
    </location>
</feature>
<dbReference type="PROSITE" id="PS50968">
    <property type="entry name" value="BIOTINYL_LIPOYL"/>
    <property type="match status" value="1"/>
</dbReference>
<dbReference type="InterPro" id="IPR029045">
    <property type="entry name" value="ClpP/crotonase-like_dom_sf"/>
</dbReference>
<evidence type="ECO:0000313" key="17">
    <source>
        <dbReference type="EMBL" id="SEL10617.1"/>
    </source>
</evidence>
<dbReference type="GO" id="GO:0003989">
    <property type="term" value="F:acetyl-CoA carboxylase activity"/>
    <property type="evidence" value="ECO:0007669"/>
    <property type="project" value="InterPro"/>
</dbReference>
<dbReference type="InterPro" id="IPR005481">
    <property type="entry name" value="BC-like_N"/>
</dbReference>
<comment type="cofactor">
    <cofactor evidence="1">
        <name>biotin</name>
        <dbReference type="ChEBI" id="CHEBI:57586"/>
    </cofactor>
</comment>
<dbReference type="InterPro" id="IPR005482">
    <property type="entry name" value="Biotin_COase_C"/>
</dbReference>
<dbReference type="InterPro" id="IPR016185">
    <property type="entry name" value="PreATP-grasp_dom_sf"/>
</dbReference>
<evidence type="ECO:0000256" key="8">
    <source>
        <dbReference type="ARBA" id="ARBA00023160"/>
    </source>
</evidence>
<dbReference type="GO" id="GO:0004075">
    <property type="term" value="F:biotin carboxylase activity"/>
    <property type="evidence" value="ECO:0007669"/>
    <property type="project" value="UniProtKB-EC"/>
</dbReference>
<evidence type="ECO:0000256" key="11">
    <source>
        <dbReference type="PROSITE-ProRule" id="PRU00409"/>
    </source>
</evidence>
<feature type="domain" description="ATP-grasp" evidence="14">
    <location>
        <begin position="168"/>
        <end position="366"/>
    </location>
</feature>
<name>A0A1H7MJ26_9NOCA</name>
<dbReference type="GO" id="GO:0046872">
    <property type="term" value="F:metal ion binding"/>
    <property type="evidence" value="ECO:0007669"/>
    <property type="project" value="InterPro"/>
</dbReference>
<dbReference type="PANTHER" id="PTHR18866:SF126">
    <property type="entry name" value="BIOTIN CARBOXYLASE"/>
    <property type="match status" value="1"/>
</dbReference>
<dbReference type="GO" id="GO:0005524">
    <property type="term" value="F:ATP binding"/>
    <property type="evidence" value="ECO:0007669"/>
    <property type="project" value="UniProtKB-UniRule"/>
</dbReference>
<dbReference type="PROSITE" id="PS50989">
    <property type="entry name" value="COA_CT_CTER"/>
    <property type="match status" value="1"/>
</dbReference>
<dbReference type="SMART" id="SM00878">
    <property type="entry name" value="Biotin_carb_C"/>
    <property type="match status" value="1"/>
</dbReference>
<feature type="coiled-coil region" evidence="12">
    <location>
        <begin position="1782"/>
        <end position="1809"/>
    </location>
</feature>
<dbReference type="Pfam" id="PF01039">
    <property type="entry name" value="Carboxyl_trans"/>
    <property type="match status" value="1"/>
</dbReference>
<keyword evidence="4 11" id="KW-0547">Nucleotide-binding</keyword>
<keyword evidence="7" id="KW-0443">Lipid metabolism</keyword>
<evidence type="ECO:0000256" key="12">
    <source>
        <dbReference type="SAM" id="Coils"/>
    </source>
</evidence>
<feature type="domain" description="Biotin carboxylation" evidence="15">
    <location>
        <begin position="42"/>
        <end position="495"/>
    </location>
</feature>
<sequence>MSQANRSGLHTASALLMGFGTADGRVGAAQSTHIFEKRWARMFKRVAVVNRGEAAVRLIRAVRELNAEHPYGITTIALHTEAERRAMFVRQADEGVTLRPSTTAATPYLDHAELERALIEARADAVWVGWGFVAEDPAFADLCARLGITFIGPSADAMRLLGDKVEAKLLAEKVGVPVAPWSGGPVETRADARRHAQAIGYPLIIKARSGGGGRGIRKVFAEDELELALERTQGEAERSFGDPVVFIERLVTEARHVEVQVIADAHGNVWAPGVRDCSIQRKNQKVIEESASPLLSKEQADHLRGVSADLVRAAGYCGAATVEYLYQPSQQVFTFLEVNTRLQVEHPITEATTGIDLVKLQIQVAGGDPLVGDCPPEFGHAVEARLNAEDADNGFAPAPGTVRLLKFPLGSGLRVDTGIAQGDVIPPDYDSMVAKVIAWGRDRSEALARLRTALRETTVVLDGGTTTKSFLLDLLDREEVITASADTGWLDRTGAGTANGPTPAAAVALLATAVGVYDAEEAHERGAFLAAARGGRPRAKHNVGRPVELSYQGQAYQLVVGQIGPHRYRIDGDSGEIEVDVDRLSEFESRIVVGGRRFHIVSVTGPAHHLVEVDGISHQISQDEAGVVRAPSPAVVVALPVAVGDEVEAGDTLVVLEAMKMETAIRAPYAGTVREVLAVVNAQVDAGAPLLRVDQVAEETVTTQAPRVEFVAPEAHDRDDLTEALARLDALSAMITGFDVDAARSRALLAEYLALRESLPESDNTLVAAELNLLTTFADLCELSRNRPTVDEEDTVERVHSPREHFHSFLQSLDVDVHGMPDSFRAKLSRSLRHYDVNDLERTLELEEAVYRIFVAQQRMETQVPIVAGLLAQWLHDGRVSTDSYPALAEVLDRLVLATQLRYPVVGDVARNLQFRIFDEPAIRKAREQVYDGVRGSLQYLAERPGAIDRAERIDALVDTPEPLVGLLADPLSLPGDLLEVVTRQYYKIRGLHDVKALDGHGLPCVTGTFELSGEQLSLVSVAAERARLDEALAAVDAAVGPAPVNQVIDLYLVWPDAPADGDALAESLRTVLREHGAAASWRRITVTVATPGDITAQRVVTFRPAAEPDSGLVEDKIIRDMHPLTAQRLNMWRLKNFDGTRLPAPADTYLYRLVAKENQTDERLIAMAQVRDLTLQLDADGEIAAAPAIERAVVACLDGIRRVQAERGSKRIENNRVVLYVWPKFEVSADRIARIAQHVAPLTVGAGLEQLTIIGRLQETPNEAPRQVAVRFSYRSGAGLQVAVTEPPTEPLKPLDAYTQKVQRSKARGTVYPYELIPALSAGGTFVEYDLDESGVLVPVDRPHGRNSAGIIVGLVTTPTQRHPEGMTRVALFGDPTKALGTVAEAECSRVVAAIDMAERLGVPVEWFALSSGATISMESGTENMDWVSRGLRRIITFTQNGGEINVIVAGINVGAQPYWNAEATMLMHTKGILVMTPDSAMVLTGKQSLDYSGGVSAEDNFGIGGYDRVMGPNGQAQYWAPNLTAAIGVLFTHYEHSYLAAGERFPRKAESTDPIDRDVRTFPHVHPSSEFTTVGEIFSAETNPDRKKPFDIRTVMRSVVDQDHAVLERWADMADADTSVVFDAHLGGNAVTVIGIESRAIARKGWFPTDGPDQWTSGTLFPRSSKKTARAINAASGNRPVVVLANLSGFDGSPESLRNLQLEYGAEIGRAIVNFDGPIVFVVVSRYHGGAFVVFSGALNENMEVLAVEGSFASVLGGAPAAAVVFTRDVNARTAADPAVRDLEARLAETEDNAERTRLRVELAAERSAVRSSKLGEVAAEFEAIHNIERAREVGSVDAIVPAAELRPYIAAAVERGMARTLSSLEG</sequence>
<dbReference type="PROSITE" id="PS00188">
    <property type="entry name" value="BIOTIN"/>
    <property type="match status" value="1"/>
</dbReference>
<evidence type="ECO:0000256" key="4">
    <source>
        <dbReference type="ARBA" id="ARBA00022741"/>
    </source>
</evidence>
<dbReference type="PANTHER" id="PTHR18866">
    <property type="entry name" value="CARBOXYLASE:PYRUVATE/ACETYL-COA/PROPIONYL-COA CARBOXYLASE"/>
    <property type="match status" value="1"/>
</dbReference>
<dbReference type="PROSITE" id="PS50979">
    <property type="entry name" value="BC"/>
    <property type="match status" value="1"/>
</dbReference>
<dbReference type="Gene3D" id="3.30.470.20">
    <property type="entry name" value="ATP-grasp fold, B domain"/>
    <property type="match status" value="1"/>
</dbReference>
<reference evidence="18" key="1">
    <citation type="submission" date="2016-10" db="EMBL/GenBank/DDBJ databases">
        <authorList>
            <person name="Varghese N."/>
            <person name="Submissions S."/>
        </authorList>
    </citation>
    <scope>NUCLEOTIDE SEQUENCE [LARGE SCALE GENOMIC DNA]</scope>
    <source>
        <strain evidence="18">DSM 44675</strain>
    </source>
</reference>
<accession>A0A1H7MJ26</accession>
<dbReference type="InterPro" id="IPR050856">
    <property type="entry name" value="Biotin_carboxylase_complex"/>
</dbReference>
<dbReference type="EMBL" id="FOAW01000006">
    <property type="protein sequence ID" value="SEL10617.1"/>
    <property type="molecule type" value="Genomic_DNA"/>
</dbReference>
<keyword evidence="9" id="KW-0092">Biotin</keyword>
<comment type="catalytic activity">
    <reaction evidence="10">
        <text>N(6)-biotinyl-L-lysyl-[protein] + hydrogencarbonate + ATP = N(6)-carboxybiotinyl-L-lysyl-[protein] + ADP + phosphate + H(+)</text>
        <dbReference type="Rhea" id="RHEA:13501"/>
        <dbReference type="Rhea" id="RHEA-COMP:10505"/>
        <dbReference type="Rhea" id="RHEA-COMP:10506"/>
        <dbReference type="ChEBI" id="CHEBI:15378"/>
        <dbReference type="ChEBI" id="CHEBI:17544"/>
        <dbReference type="ChEBI" id="CHEBI:30616"/>
        <dbReference type="ChEBI" id="CHEBI:43474"/>
        <dbReference type="ChEBI" id="CHEBI:83144"/>
        <dbReference type="ChEBI" id="CHEBI:83145"/>
        <dbReference type="ChEBI" id="CHEBI:456216"/>
        <dbReference type="EC" id="6.3.4.14"/>
    </reaction>
    <physiologicalReaction direction="left-to-right" evidence="10">
        <dbReference type="Rhea" id="RHEA:13502"/>
    </physiologicalReaction>
</comment>
<evidence type="ECO:0000256" key="2">
    <source>
        <dbReference type="ARBA" id="ARBA00022516"/>
    </source>
</evidence>
<dbReference type="InterPro" id="IPR000089">
    <property type="entry name" value="Biotin_lipoyl"/>
</dbReference>
<evidence type="ECO:0000256" key="3">
    <source>
        <dbReference type="ARBA" id="ARBA00022598"/>
    </source>
</evidence>
<dbReference type="CDD" id="cd06850">
    <property type="entry name" value="biotinyl_domain"/>
    <property type="match status" value="1"/>
</dbReference>
<dbReference type="PROSITE" id="PS50975">
    <property type="entry name" value="ATP_GRASP"/>
    <property type="match status" value="1"/>
</dbReference>
<dbReference type="Gene3D" id="3.90.226.10">
    <property type="entry name" value="2-enoyl-CoA Hydratase, Chain A, domain 1"/>
    <property type="match status" value="2"/>
</dbReference>
<dbReference type="InterPro" id="IPR011054">
    <property type="entry name" value="Rudment_hybrid_motif"/>
</dbReference>
<dbReference type="InterPro" id="IPR005479">
    <property type="entry name" value="CPAse_ATP-bd"/>
</dbReference>
<dbReference type="GO" id="GO:0006633">
    <property type="term" value="P:fatty acid biosynthetic process"/>
    <property type="evidence" value="ECO:0007669"/>
    <property type="project" value="UniProtKB-KW"/>
</dbReference>
<evidence type="ECO:0000256" key="7">
    <source>
        <dbReference type="ARBA" id="ARBA00023098"/>
    </source>
</evidence>
<dbReference type="Pfam" id="PF00289">
    <property type="entry name" value="Biotin_carb_N"/>
    <property type="match status" value="1"/>
</dbReference>
<dbReference type="SUPFAM" id="SSF52440">
    <property type="entry name" value="PreATP-grasp domain"/>
    <property type="match status" value="1"/>
</dbReference>
<protein>
    <submittedName>
        <fullName evidence="17">Acetyl/propionyl-CoA carboxylase, alpha subunit</fullName>
    </submittedName>
</protein>
<evidence type="ECO:0000259" key="15">
    <source>
        <dbReference type="PROSITE" id="PS50979"/>
    </source>
</evidence>
<keyword evidence="18" id="KW-1185">Reference proteome</keyword>
<dbReference type="SUPFAM" id="SSF56059">
    <property type="entry name" value="Glutathione synthetase ATP-binding domain-like"/>
    <property type="match status" value="1"/>
</dbReference>
<dbReference type="Pfam" id="PF00364">
    <property type="entry name" value="Biotin_lipoyl"/>
    <property type="match status" value="1"/>
</dbReference>
<dbReference type="PROSITE" id="PS00867">
    <property type="entry name" value="CPSASE_2"/>
    <property type="match status" value="1"/>
</dbReference>
<dbReference type="InterPro" id="IPR011053">
    <property type="entry name" value="Single_hybrid_motif"/>
</dbReference>
<gene>
    <name evidence="17" type="ORF">SAMN05444583_10615</name>
</gene>
<keyword evidence="2" id="KW-0444">Lipid biosynthesis</keyword>